<sequence length="293" mass="34371">MTSKIIIRSTTMFKSSYNQEFQWCKPTGWGLKKWSRERNLEEEKIRNPEPVYRSNDTLSQLSKERILPFDYFLAPKPIIQTHPQSPYQNLKLSQDDGSARLTRPRVYKAPEISLDDIEDQSIREKILDYTYSTTWGMASKDAGKRITKREIPNSTWEPPDHVRFSKKDNSVDEECEEEITDTMLNDWDRLQSRAVGDSTLSFWQRFKNETPVRLIDQAAMDLKSPQFTDEILQLARENRLRRPYTVRLPGYTGFLPDSPIGMESEEQERDISDPMLTTSQLANRWSDLKKYGK</sequence>
<evidence type="ECO:0000313" key="2">
    <source>
        <dbReference type="EMBL" id="JAS47210.1"/>
    </source>
</evidence>
<organism evidence="2">
    <name type="scientific">Cuerna arida</name>
    <dbReference type="NCBI Taxonomy" id="1464854"/>
    <lineage>
        <taxon>Eukaryota</taxon>
        <taxon>Metazoa</taxon>
        <taxon>Ecdysozoa</taxon>
        <taxon>Arthropoda</taxon>
        <taxon>Hexapoda</taxon>
        <taxon>Insecta</taxon>
        <taxon>Pterygota</taxon>
        <taxon>Neoptera</taxon>
        <taxon>Paraneoptera</taxon>
        <taxon>Hemiptera</taxon>
        <taxon>Auchenorrhyncha</taxon>
        <taxon>Membracoidea</taxon>
        <taxon>Cicadellidae</taxon>
        <taxon>Cicadellinae</taxon>
        <taxon>Proconiini</taxon>
        <taxon>Cuerna</taxon>
    </lineage>
</organism>
<evidence type="ECO:0000256" key="1">
    <source>
        <dbReference type="SAM" id="MobiDB-lite"/>
    </source>
</evidence>
<feature type="region of interest" description="Disordered" evidence="1">
    <location>
        <begin position="257"/>
        <end position="276"/>
    </location>
</feature>
<dbReference type="AlphaFoldDB" id="A0A1B6FAE7"/>
<accession>A0A1B6FAE7</accession>
<gene>
    <name evidence="2" type="ORF">g.23544</name>
</gene>
<name>A0A1B6FAE7_9HEMI</name>
<reference evidence="2" key="1">
    <citation type="submission" date="2015-11" db="EMBL/GenBank/DDBJ databases">
        <title>De novo transcriptome assembly of four potential Pierce s Disease insect vectors from Arizona vineyards.</title>
        <authorList>
            <person name="Tassone E.E."/>
        </authorList>
    </citation>
    <scope>NUCLEOTIDE SEQUENCE</scope>
</reference>
<proteinExistence type="predicted"/>
<protein>
    <submittedName>
        <fullName evidence="2">Uncharacterized protein</fullName>
    </submittedName>
</protein>
<dbReference type="EMBL" id="GECZ01022559">
    <property type="protein sequence ID" value="JAS47210.1"/>
    <property type="molecule type" value="Transcribed_RNA"/>
</dbReference>